<reference evidence="12 13" key="1">
    <citation type="submission" date="2020-05" db="EMBL/GenBank/DDBJ databases">
        <title>Genomic Encyclopedia of Type Strains, Phase IV (KMG-V): Genome sequencing to study the core and pangenomes of soil and plant-associated prokaryotes.</title>
        <authorList>
            <person name="Whitman W."/>
        </authorList>
    </citation>
    <scope>NUCLEOTIDE SEQUENCE [LARGE SCALE GENOMIC DNA]</scope>
    <source>
        <strain evidence="12 13">C29</strain>
    </source>
</reference>
<sequence>MNAARSGRRLRRWPGLRAQGVGVALLLLAVLPWMHEHHVEEMRQRLQQAQQRALLDIAEAWARALQSAPAGTDASRRPPPVSVARSGLQIWRLDTRLQVRDHWGSLVRRDPLFMNETAAEPADALDRWIVRWVHPWVVPRSVDFSDLEPAEAPPIDDTVRAAAQGSIGMRPVRLPGRDAQVFSVAAPIWGPSGVEGVLIVEQGDETITRAVWHARERLGLMTLLACLAVAGVLALYAGRLTRRLLQLQAEAESSVDMRGRMRRGQGLQACRDAHDELGDLSRSFSTLLERLDRHHDYLQKLARLLAHEVRTPVTSISMSLDNLRELDTTPGHAIYFERAGRGVQRVNLVLTAMTEASRLEDMLADCPRMRFDLADFLRGHVDAWAASRPEHIFEIRTEAGAVPVLGHPEWAAQMLDKLLSNACDFAAPATPIVVDCRRRGDRVDISVANQGPCLPPGAADTLFEPFLSLRATSPETPSAPPHLGIGLHVVRLVAEYHSGRVGARDNERGDGVVFTVSLPLAPGEIGAGAGIAHAMSSPC</sequence>
<keyword evidence="8 10" id="KW-1133">Transmembrane helix</keyword>
<dbReference type="Gene3D" id="3.30.565.10">
    <property type="entry name" value="Histidine kinase-like ATPase, C-terminal domain"/>
    <property type="match status" value="1"/>
</dbReference>
<evidence type="ECO:0000313" key="13">
    <source>
        <dbReference type="Proteomes" id="UP001516061"/>
    </source>
</evidence>
<evidence type="ECO:0000256" key="3">
    <source>
        <dbReference type="ARBA" id="ARBA00012438"/>
    </source>
</evidence>
<dbReference type="InterPro" id="IPR005467">
    <property type="entry name" value="His_kinase_dom"/>
</dbReference>
<evidence type="ECO:0000256" key="7">
    <source>
        <dbReference type="ARBA" id="ARBA00022777"/>
    </source>
</evidence>
<dbReference type="SUPFAM" id="SSF55874">
    <property type="entry name" value="ATPase domain of HSP90 chaperone/DNA topoisomerase II/histidine kinase"/>
    <property type="match status" value="1"/>
</dbReference>
<protein>
    <recommendedName>
        <fullName evidence="3">histidine kinase</fullName>
        <ecNumber evidence="3">2.7.13.3</ecNumber>
    </recommendedName>
</protein>
<evidence type="ECO:0000256" key="5">
    <source>
        <dbReference type="ARBA" id="ARBA00022679"/>
    </source>
</evidence>
<dbReference type="EC" id="2.7.13.3" evidence="3"/>
<comment type="subcellular location">
    <subcellularLocation>
        <location evidence="2">Membrane</location>
    </subcellularLocation>
</comment>
<evidence type="ECO:0000313" key="12">
    <source>
        <dbReference type="EMBL" id="NRT56347.1"/>
    </source>
</evidence>
<dbReference type="SUPFAM" id="SSF47384">
    <property type="entry name" value="Homodimeric domain of signal transducing histidine kinase"/>
    <property type="match status" value="1"/>
</dbReference>
<dbReference type="InterPro" id="IPR003661">
    <property type="entry name" value="HisK_dim/P_dom"/>
</dbReference>
<dbReference type="Proteomes" id="UP001516061">
    <property type="component" value="Unassembled WGS sequence"/>
</dbReference>
<dbReference type="Pfam" id="PF00512">
    <property type="entry name" value="HisKA"/>
    <property type="match status" value="1"/>
</dbReference>
<dbReference type="PANTHER" id="PTHR45436:SF5">
    <property type="entry name" value="SENSOR HISTIDINE KINASE TRCS"/>
    <property type="match status" value="1"/>
</dbReference>
<comment type="caution">
    <text evidence="12">The sequence shown here is derived from an EMBL/GenBank/DDBJ whole genome shotgun (WGS) entry which is preliminary data.</text>
</comment>
<accession>A0ABX2G525</accession>
<dbReference type="PROSITE" id="PS50109">
    <property type="entry name" value="HIS_KIN"/>
    <property type="match status" value="1"/>
</dbReference>
<dbReference type="CDD" id="cd00082">
    <property type="entry name" value="HisKA"/>
    <property type="match status" value="1"/>
</dbReference>
<comment type="catalytic activity">
    <reaction evidence="1">
        <text>ATP + protein L-histidine = ADP + protein N-phospho-L-histidine.</text>
        <dbReference type="EC" id="2.7.13.3"/>
    </reaction>
</comment>
<evidence type="ECO:0000256" key="4">
    <source>
        <dbReference type="ARBA" id="ARBA00022553"/>
    </source>
</evidence>
<dbReference type="PRINTS" id="PR00344">
    <property type="entry name" value="BCTRLSENSOR"/>
</dbReference>
<evidence type="ECO:0000256" key="8">
    <source>
        <dbReference type="ARBA" id="ARBA00022989"/>
    </source>
</evidence>
<dbReference type="InterPro" id="IPR004358">
    <property type="entry name" value="Sig_transdc_His_kin-like_C"/>
</dbReference>
<dbReference type="GO" id="GO:0016301">
    <property type="term" value="F:kinase activity"/>
    <property type="evidence" value="ECO:0007669"/>
    <property type="project" value="UniProtKB-KW"/>
</dbReference>
<dbReference type="Pfam" id="PF02518">
    <property type="entry name" value="HATPase_c"/>
    <property type="match status" value="1"/>
</dbReference>
<dbReference type="InterPro" id="IPR036097">
    <property type="entry name" value="HisK_dim/P_sf"/>
</dbReference>
<keyword evidence="4" id="KW-0597">Phosphoprotein</keyword>
<keyword evidence="7 12" id="KW-0418">Kinase</keyword>
<dbReference type="RefSeq" id="WP_173805368.1">
    <property type="nucleotide sequence ID" value="NZ_JABSNM010000008.1"/>
</dbReference>
<feature type="transmembrane region" description="Helical" evidence="10">
    <location>
        <begin position="16"/>
        <end position="35"/>
    </location>
</feature>
<evidence type="ECO:0000256" key="1">
    <source>
        <dbReference type="ARBA" id="ARBA00000085"/>
    </source>
</evidence>
<evidence type="ECO:0000256" key="2">
    <source>
        <dbReference type="ARBA" id="ARBA00004370"/>
    </source>
</evidence>
<dbReference type="PANTHER" id="PTHR45436">
    <property type="entry name" value="SENSOR HISTIDINE KINASE YKOH"/>
    <property type="match status" value="1"/>
</dbReference>
<keyword evidence="9 10" id="KW-0472">Membrane</keyword>
<dbReference type="SMART" id="SM00387">
    <property type="entry name" value="HATPase_c"/>
    <property type="match status" value="1"/>
</dbReference>
<evidence type="ECO:0000256" key="9">
    <source>
        <dbReference type="ARBA" id="ARBA00023136"/>
    </source>
</evidence>
<feature type="domain" description="Histidine kinase" evidence="11">
    <location>
        <begin position="304"/>
        <end position="522"/>
    </location>
</feature>
<keyword evidence="6 10" id="KW-0812">Transmembrane</keyword>
<dbReference type="InterPro" id="IPR036890">
    <property type="entry name" value="HATPase_C_sf"/>
</dbReference>
<evidence type="ECO:0000259" key="11">
    <source>
        <dbReference type="PROSITE" id="PS50109"/>
    </source>
</evidence>
<dbReference type="EMBL" id="JABSNM010000008">
    <property type="protein sequence ID" value="NRT56347.1"/>
    <property type="molecule type" value="Genomic_DNA"/>
</dbReference>
<dbReference type="InterPro" id="IPR003594">
    <property type="entry name" value="HATPase_dom"/>
</dbReference>
<evidence type="ECO:0000256" key="10">
    <source>
        <dbReference type="SAM" id="Phobius"/>
    </source>
</evidence>
<name>A0ABX2G525_9BURK</name>
<keyword evidence="5" id="KW-0808">Transferase</keyword>
<proteinExistence type="predicted"/>
<dbReference type="Gene3D" id="1.10.287.130">
    <property type="match status" value="1"/>
</dbReference>
<dbReference type="InterPro" id="IPR050428">
    <property type="entry name" value="TCS_sensor_his_kinase"/>
</dbReference>
<evidence type="ECO:0000256" key="6">
    <source>
        <dbReference type="ARBA" id="ARBA00022692"/>
    </source>
</evidence>
<dbReference type="SMART" id="SM00388">
    <property type="entry name" value="HisKA"/>
    <property type="match status" value="1"/>
</dbReference>
<organism evidence="12 13">
    <name type="scientific">Sphaerotilus uruguayifluvii</name>
    <dbReference type="NCBI Taxonomy" id="2735897"/>
    <lineage>
        <taxon>Bacteria</taxon>
        <taxon>Pseudomonadati</taxon>
        <taxon>Pseudomonadota</taxon>
        <taxon>Betaproteobacteria</taxon>
        <taxon>Burkholderiales</taxon>
        <taxon>Sphaerotilaceae</taxon>
        <taxon>Sphaerotilus</taxon>
    </lineage>
</organism>
<gene>
    <name evidence="12" type="ORF">HNQ01_002090</name>
</gene>
<keyword evidence="13" id="KW-1185">Reference proteome</keyword>